<dbReference type="InterPro" id="IPR000313">
    <property type="entry name" value="PWWP_dom"/>
</dbReference>
<evidence type="ECO:0000256" key="4">
    <source>
        <dbReference type="SAM" id="MobiDB-lite"/>
    </source>
</evidence>
<comment type="caution">
    <text evidence="7">The sequence shown here is derived from an EMBL/GenBank/DDBJ whole genome shotgun (WGS) entry which is preliminary data.</text>
</comment>
<evidence type="ECO:0000313" key="8">
    <source>
        <dbReference type="Proteomes" id="UP001431783"/>
    </source>
</evidence>
<dbReference type="Pfam" id="PF00855">
    <property type="entry name" value="PWWP"/>
    <property type="match status" value="1"/>
</dbReference>
<dbReference type="PROSITE" id="PS50812">
    <property type="entry name" value="PWWP"/>
    <property type="match status" value="1"/>
</dbReference>
<dbReference type="EMBL" id="JARQZJ010000126">
    <property type="protein sequence ID" value="KAK9890615.1"/>
    <property type="molecule type" value="Genomic_DNA"/>
</dbReference>
<dbReference type="PANTHER" id="PTHR15999">
    <property type="entry name" value="ZINC FINGER CW-TYPE PWWP DOMAIN PROTEIN 1"/>
    <property type="match status" value="1"/>
</dbReference>
<dbReference type="InterPro" id="IPR042778">
    <property type="entry name" value="ZCWPW1/ZCWPW2"/>
</dbReference>
<dbReference type="PANTHER" id="PTHR15999:SF2">
    <property type="entry name" value="ZINC FINGER CW-TYPE PWWP DOMAIN PROTEIN 1"/>
    <property type="match status" value="1"/>
</dbReference>
<dbReference type="Pfam" id="PF07496">
    <property type="entry name" value="zf-CW"/>
    <property type="match status" value="1"/>
</dbReference>
<keyword evidence="3" id="KW-0862">Zinc</keyword>
<dbReference type="GO" id="GO:0008270">
    <property type="term" value="F:zinc ion binding"/>
    <property type="evidence" value="ECO:0007669"/>
    <property type="project" value="UniProtKB-KW"/>
</dbReference>
<dbReference type="AlphaFoldDB" id="A0AAW1VEL5"/>
<sequence>MPLYKRHVRQLYSSQKTDTTQEEPEVKTLKISSLQHQGKGSQTAIDNILNINNNLRSPSYPEALPRTASQPYESAFSESEIFDQNKTFKSGTSKIESYEESNEQCTAKSKSEEIHLKSTPESIVLSQNTKHKIPEKEDNLPKNNNQDKQFFEKRPLTKSQKKLKLGNETKKESKETNNEKNSYYQTPNIPSSTKSQNSYQNDKSTESFNVSHNSSLFSQELNLSNRKYGDLLNSSLNSSLNDSGKENSLKRFQIDEKKIRSKNESLLSQRSDISMSDPVVKNAYMKFMKNKEKFCRFPTPKGLEHKQKLRWLHQQRNVGVFVHCDKCDKIRYLDDIKDPLLLPKKWYCQKNPDELHNKCEIPEEKFPAHVQADWIDNIYNAGSLVWARLEGFPWWPAIVDDDPDTECYYWLDDEINNTPSYYNVTFFDKKEVSRAWLKPDAIKPFLENFENLPLNYNLYKDRLDVAIKQAKEASKMPLLERLEEFSFIARYKKAINKPKDVKLDGKNNKLKKTSVILNALNKGKTNEISKRNRRAAKKAEKKKNHKEKKLVNATDPYDASELFDDFLPSPSLGDISLELFDDV</sequence>
<evidence type="ECO:0000313" key="7">
    <source>
        <dbReference type="EMBL" id="KAK9890615.1"/>
    </source>
</evidence>
<gene>
    <name evidence="7" type="ORF">WA026_011978</name>
</gene>
<keyword evidence="8" id="KW-1185">Reference proteome</keyword>
<accession>A0AAW1VEL5</accession>
<evidence type="ECO:0000256" key="1">
    <source>
        <dbReference type="ARBA" id="ARBA00022723"/>
    </source>
</evidence>
<feature type="compositionally biased region" description="Polar residues" evidence="4">
    <location>
        <begin position="119"/>
        <end position="128"/>
    </location>
</feature>
<keyword evidence="2" id="KW-0863">Zinc-finger</keyword>
<feature type="compositionally biased region" description="Basic and acidic residues" evidence="4">
    <location>
        <begin position="109"/>
        <end position="118"/>
    </location>
</feature>
<dbReference type="SMART" id="SM00293">
    <property type="entry name" value="PWWP"/>
    <property type="match status" value="1"/>
</dbReference>
<evidence type="ECO:0000256" key="3">
    <source>
        <dbReference type="ARBA" id="ARBA00022833"/>
    </source>
</evidence>
<dbReference type="PROSITE" id="PS51050">
    <property type="entry name" value="ZF_CW"/>
    <property type="match status" value="1"/>
</dbReference>
<dbReference type="GO" id="GO:0005634">
    <property type="term" value="C:nucleus"/>
    <property type="evidence" value="ECO:0007669"/>
    <property type="project" value="TreeGrafter"/>
</dbReference>
<dbReference type="SUPFAM" id="SSF63748">
    <property type="entry name" value="Tudor/PWWP/MBT"/>
    <property type="match status" value="1"/>
</dbReference>
<evidence type="ECO:0000259" key="5">
    <source>
        <dbReference type="PROSITE" id="PS50812"/>
    </source>
</evidence>
<feature type="compositionally biased region" description="Polar residues" evidence="4">
    <location>
        <begin position="183"/>
        <end position="208"/>
    </location>
</feature>
<dbReference type="Gene3D" id="2.30.30.140">
    <property type="match status" value="1"/>
</dbReference>
<evidence type="ECO:0000259" key="6">
    <source>
        <dbReference type="PROSITE" id="PS51050"/>
    </source>
</evidence>
<keyword evidence="1" id="KW-0479">Metal-binding</keyword>
<feature type="domain" description="CW-type" evidence="6">
    <location>
        <begin position="315"/>
        <end position="367"/>
    </location>
</feature>
<dbReference type="Gene3D" id="3.30.40.100">
    <property type="match status" value="1"/>
</dbReference>
<protein>
    <recommendedName>
        <fullName evidence="9">Zinc finger CW-type PWWP domain protein 1</fullName>
    </recommendedName>
</protein>
<reference evidence="7 8" key="1">
    <citation type="submission" date="2023-03" db="EMBL/GenBank/DDBJ databases">
        <title>Genome insight into feeding habits of ladybird beetles.</title>
        <authorList>
            <person name="Li H.-S."/>
            <person name="Huang Y.-H."/>
            <person name="Pang H."/>
        </authorList>
    </citation>
    <scope>NUCLEOTIDE SEQUENCE [LARGE SCALE GENOMIC DNA]</scope>
    <source>
        <strain evidence="7">SYSU_2023b</strain>
        <tissue evidence="7">Whole body</tissue>
    </source>
</reference>
<feature type="domain" description="PWWP" evidence="5">
    <location>
        <begin position="381"/>
        <end position="448"/>
    </location>
</feature>
<organism evidence="7 8">
    <name type="scientific">Henosepilachna vigintioctopunctata</name>
    <dbReference type="NCBI Taxonomy" id="420089"/>
    <lineage>
        <taxon>Eukaryota</taxon>
        <taxon>Metazoa</taxon>
        <taxon>Ecdysozoa</taxon>
        <taxon>Arthropoda</taxon>
        <taxon>Hexapoda</taxon>
        <taxon>Insecta</taxon>
        <taxon>Pterygota</taxon>
        <taxon>Neoptera</taxon>
        <taxon>Endopterygota</taxon>
        <taxon>Coleoptera</taxon>
        <taxon>Polyphaga</taxon>
        <taxon>Cucujiformia</taxon>
        <taxon>Coccinelloidea</taxon>
        <taxon>Coccinellidae</taxon>
        <taxon>Epilachninae</taxon>
        <taxon>Epilachnini</taxon>
        <taxon>Henosepilachna</taxon>
    </lineage>
</organism>
<proteinExistence type="predicted"/>
<dbReference type="Proteomes" id="UP001431783">
    <property type="component" value="Unassembled WGS sequence"/>
</dbReference>
<evidence type="ECO:0000256" key="2">
    <source>
        <dbReference type="ARBA" id="ARBA00022771"/>
    </source>
</evidence>
<evidence type="ECO:0008006" key="9">
    <source>
        <dbReference type="Google" id="ProtNLM"/>
    </source>
</evidence>
<dbReference type="CDD" id="cd20145">
    <property type="entry name" value="PWWP_ZCWPW1"/>
    <property type="match status" value="1"/>
</dbReference>
<dbReference type="InterPro" id="IPR011124">
    <property type="entry name" value="Znf_CW"/>
</dbReference>
<feature type="compositionally biased region" description="Basic and acidic residues" evidence="4">
    <location>
        <begin position="165"/>
        <end position="178"/>
    </location>
</feature>
<feature type="region of interest" description="Disordered" evidence="4">
    <location>
        <begin position="93"/>
        <end position="208"/>
    </location>
</feature>
<name>A0AAW1VEL5_9CUCU</name>